<organism evidence="3 4">
    <name type="scientific">Runella rosea</name>
    <dbReference type="NCBI Taxonomy" id="2259595"/>
    <lineage>
        <taxon>Bacteria</taxon>
        <taxon>Pseudomonadati</taxon>
        <taxon>Bacteroidota</taxon>
        <taxon>Cytophagia</taxon>
        <taxon>Cytophagales</taxon>
        <taxon>Spirosomataceae</taxon>
        <taxon>Runella</taxon>
    </lineage>
</organism>
<dbReference type="GO" id="GO:0004175">
    <property type="term" value="F:endopeptidase activity"/>
    <property type="evidence" value="ECO:0007669"/>
    <property type="project" value="UniProtKB-ARBA"/>
</dbReference>
<feature type="transmembrane region" description="Helical" evidence="1">
    <location>
        <begin position="134"/>
        <end position="155"/>
    </location>
</feature>
<gene>
    <name evidence="3" type="ORF">DR864_12510</name>
</gene>
<dbReference type="AlphaFoldDB" id="A0A344TIP7"/>
<dbReference type="EMBL" id="CP030850">
    <property type="protein sequence ID" value="AXE18518.1"/>
    <property type="molecule type" value="Genomic_DNA"/>
</dbReference>
<dbReference type="Pfam" id="PF02517">
    <property type="entry name" value="Rce1-like"/>
    <property type="match status" value="1"/>
</dbReference>
<dbReference type="PANTHER" id="PTHR36435">
    <property type="entry name" value="SLR1288 PROTEIN"/>
    <property type="match status" value="1"/>
</dbReference>
<dbReference type="Proteomes" id="UP000251993">
    <property type="component" value="Chromosome"/>
</dbReference>
<feature type="domain" description="CAAX prenyl protease 2/Lysostaphin resistance protein A-like" evidence="2">
    <location>
        <begin position="137"/>
        <end position="232"/>
    </location>
</feature>
<feature type="transmembrane region" description="Helical" evidence="1">
    <location>
        <begin position="258"/>
        <end position="275"/>
    </location>
</feature>
<evidence type="ECO:0000313" key="3">
    <source>
        <dbReference type="EMBL" id="AXE18518.1"/>
    </source>
</evidence>
<dbReference type="InterPro" id="IPR052710">
    <property type="entry name" value="CAAX_protease"/>
</dbReference>
<evidence type="ECO:0000313" key="4">
    <source>
        <dbReference type="Proteomes" id="UP000251993"/>
    </source>
</evidence>
<dbReference type="RefSeq" id="WP_114067301.1">
    <property type="nucleotide sequence ID" value="NZ_CP030850.1"/>
</dbReference>
<protein>
    <recommendedName>
        <fullName evidence="2">CAAX prenyl protease 2/Lysostaphin resistance protein A-like domain-containing protein</fullName>
    </recommendedName>
</protein>
<accession>A0A344TIP7</accession>
<feature type="transmembrane region" description="Helical" evidence="1">
    <location>
        <begin position="52"/>
        <end position="76"/>
    </location>
</feature>
<keyword evidence="1" id="KW-0472">Membrane</keyword>
<feature type="transmembrane region" description="Helical" evidence="1">
    <location>
        <begin position="220"/>
        <end position="238"/>
    </location>
</feature>
<keyword evidence="1" id="KW-0812">Transmembrane</keyword>
<sequence length="290" mass="32083">MQINPFIHAARQGRNEFGVYVAVFILVFIANLLGSIPGAWAMVTWKDDPQALPVYLITSLMLLGFVASLVVLWLCVKHLHKRNPLTMITPTGVVNWPRVLRSAALWMVCSALVETATYLLFPDKYQFSLNLKDFLPSLVVAIVLLPLQTSFEELFFRGYLLQGIGSWNLWAGIIITSTVFGLAHSFNDEIEAVGSLGLAMVYYIGVGLFFALLGVIDKSLELPLGIHLANNLYAFLLVGYPSSSVPSSTVWMTTELNFPLMVTQWVVVMALYLLLAKKVVGLQLTAKPTS</sequence>
<proteinExistence type="predicted"/>
<feature type="transmembrane region" description="Helical" evidence="1">
    <location>
        <begin position="167"/>
        <end position="186"/>
    </location>
</feature>
<keyword evidence="1" id="KW-1133">Transmembrane helix</keyword>
<dbReference type="GO" id="GO:0080120">
    <property type="term" value="P:CAAX-box protein maturation"/>
    <property type="evidence" value="ECO:0007669"/>
    <property type="project" value="UniProtKB-ARBA"/>
</dbReference>
<dbReference type="OrthoDB" id="2806188at2"/>
<evidence type="ECO:0000259" key="2">
    <source>
        <dbReference type="Pfam" id="PF02517"/>
    </source>
</evidence>
<dbReference type="KEGG" id="run:DR864_12510"/>
<name>A0A344TIP7_9BACT</name>
<feature type="transmembrane region" description="Helical" evidence="1">
    <location>
        <begin position="17"/>
        <end position="40"/>
    </location>
</feature>
<evidence type="ECO:0000256" key="1">
    <source>
        <dbReference type="SAM" id="Phobius"/>
    </source>
</evidence>
<feature type="transmembrane region" description="Helical" evidence="1">
    <location>
        <begin position="192"/>
        <end position="213"/>
    </location>
</feature>
<feature type="transmembrane region" description="Helical" evidence="1">
    <location>
        <begin position="103"/>
        <end position="122"/>
    </location>
</feature>
<dbReference type="InterPro" id="IPR003675">
    <property type="entry name" value="Rce1/LyrA-like_dom"/>
</dbReference>
<keyword evidence="4" id="KW-1185">Reference proteome</keyword>
<dbReference type="PANTHER" id="PTHR36435:SF1">
    <property type="entry name" value="CAAX AMINO TERMINAL PROTEASE FAMILY PROTEIN"/>
    <property type="match status" value="1"/>
</dbReference>
<reference evidence="3 4" key="1">
    <citation type="submission" date="2018-07" db="EMBL/GenBank/DDBJ databases">
        <title>Genome sequencing of Runella.</title>
        <authorList>
            <person name="Baek M.-G."/>
            <person name="Yi H."/>
        </authorList>
    </citation>
    <scope>NUCLEOTIDE SEQUENCE [LARGE SCALE GENOMIC DNA]</scope>
    <source>
        <strain evidence="3 4">HYN0085</strain>
    </source>
</reference>